<proteinExistence type="predicted"/>
<name>A0A822V609_AGRTU</name>
<sequence length="310" mass="34140">MRSFLVVGGVGDQLYQLLCIASLANGIEPRICVSRRDEAKALYLAKLINKRDGMQNVFDLGKFKVLEDDSVAELLDFCQVHKKEGDLTGGFTAYAPEVGLVTCLWPDLSNDLGALFGASESWVNLYEMYSEARIASSLDRNYTQIYARDVAMAMISGARSVFASPNANSVPIDMTQISELITVLDDPTWNVVKVHSNAGNSRRLDIKSKSDESPLSEKFAEALTRQGIDTRIVGGDLVALHSEIEQSDLVLTVRSGLTDLAYFTGRSLLTYYPSMEIYKNYRMSRREVVLEELGGGGVCTALIHSQEKVG</sequence>
<reference evidence="1 2" key="1">
    <citation type="submission" date="2016-01" db="EMBL/GenBank/DDBJ databases">
        <authorList>
            <person name="Regsiter A."/>
            <person name="william w."/>
        </authorList>
    </citation>
    <scope>NUCLEOTIDE SEQUENCE [LARGE SCALE GENOMIC DNA]</scope>
    <source>
        <strain evidence="1 2">B6</strain>
    </source>
</reference>
<dbReference type="EMBL" id="FCNL01000029">
    <property type="protein sequence ID" value="CVI20782.1"/>
    <property type="molecule type" value="Genomic_DNA"/>
</dbReference>
<dbReference type="Proteomes" id="UP000192074">
    <property type="component" value="Unassembled WGS sequence"/>
</dbReference>
<gene>
    <name evidence="1" type="ORF">AGR4A_Lc110052</name>
</gene>
<accession>A0A822V609</accession>
<protein>
    <submittedName>
        <fullName evidence="1">Uncharacterized protein</fullName>
    </submittedName>
</protein>
<dbReference type="RefSeq" id="WP_060725495.1">
    <property type="nucleotide sequence ID" value="NZ_LMVK01000049.1"/>
</dbReference>
<evidence type="ECO:0000313" key="2">
    <source>
        <dbReference type="Proteomes" id="UP000192074"/>
    </source>
</evidence>
<dbReference type="AlphaFoldDB" id="A0A822V609"/>
<comment type="caution">
    <text evidence="1">The sequence shown here is derived from an EMBL/GenBank/DDBJ whole genome shotgun (WGS) entry which is preliminary data.</text>
</comment>
<evidence type="ECO:0000313" key="1">
    <source>
        <dbReference type="EMBL" id="CVI20782.1"/>
    </source>
</evidence>
<organism evidence="1 2">
    <name type="scientific">Agrobacterium tumefaciens str. B6</name>
    <dbReference type="NCBI Taxonomy" id="1183423"/>
    <lineage>
        <taxon>Bacteria</taxon>
        <taxon>Pseudomonadati</taxon>
        <taxon>Pseudomonadota</taxon>
        <taxon>Alphaproteobacteria</taxon>
        <taxon>Hyphomicrobiales</taxon>
        <taxon>Rhizobiaceae</taxon>
        <taxon>Rhizobium/Agrobacterium group</taxon>
        <taxon>Agrobacterium</taxon>
        <taxon>Agrobacterium tumefaciens complex</taxon>
    </lineage>
</organism>